<feature type="transmembrane region" description="Helical" evidence="1">
    <location>
        <begin position="345"/>
        <end position="364"/>
    </location>
</feature>
<feature type="transmembrane region" description="Helical" evidence="1">
    <location>
        <begin position="722"/>
        <end position="740"/>
    </location>
</feature>
<proteinExistence type="predicted"/>
<reference evidence="2 3" key="1">
    <citation type="journal article" date="2017" name="BMC Genomics">
        <title>Genome sequencing of 39 Akkermansia muciniphila isolates reveals its population structure, genomic and functional diverisity, and global distribution in mammalian gut microbiotas.</title>
        <authorList>
            <person name="Guo X."/>
            <person name="Li S."/>
            <person name="Zhang J."/>
            <person name="Wu F."/>
            <person name="Li X."/>
            <person name="Wu D."/>
            <person name="Zhang M."/>
            <person name="Ou Z."/>
            <person name="Jie Z."/>
            <person name="Yan Q."/>
            <person name="Li P."/>
            <person name="Yi J."/>
            <person name="Peng Y."/>
        </authorList>
    </citation>
    <scope>NUCLEOTIDE SEQUENCE [LARGE SCALE GENOMIC DNA]</scope>
    <source>
        <strain evidence="2 3">GP24</strain>
    </source>
</reference>
<keyword evidence="1" id="KW-0812">Transmembrane</keyword>
<feature type="transmembrane region" description="Helical" evidence="1">
    <location>
        <begin position="283"/>
        <end position="301"/>
    </location>
</feature>
<protein>
    <recommendedName>
        <fullName evidence="4">YfhO family protein</fullName>
    </recommendedName>
</protein>
<feature type="transmembrane region" description="Helical" evidence="1">
    <location>
        <begin position="490"/>
        <end position="511"/>
    </location>
</feature>
<comment type="caution">
    <text evidence="2">The sequence shown here is derived from an EMBL/GenBank/DDBJ whole genome shotgun (WGS) entry which is preliminary data.</text>
</comment>
<gene>
    <name evidence="2" type="ORF">CXU22_02050</name>
</gene>
<accession>A0A2N8HGD3</accession>
<feature type="transmembrane region" description="Helical" evidence="1">
    <location>
        <begin position="460"/>
        <end position="478"/>
    </location>
</feature>
<feature type="transmembrane region" description="Helical" evidence="1">
    <location>
        <begin position="150"/>
        <end position="168"/>
    </location>
</feature>
<dbReference type="RefSeq" id="WP_102712047.1">
    <property type="nucleotide sequence ID" value="NZ_PJKA01000003.1"/>
</dbReference>
<feature type="transmembrane region" description="Helical" evidence="1">
    <location>
        <begin position="12"/>
        <end position="32"/>
    </location>
</feature>
<keyword evidence="1" id="KW-1133">Transmembrane helix</keyword>
<keyword evidence="1" id="KW-0472">Membrane</keyword>
<evidence type="ECO:0000256" key="1">
    <source>
        <dbReference type="SAM" id="Phobius"/>
    </source>
</evidence>
<evidence type="ECO:0008006" key="4">
    <source>
        <dbReference type="Google" id="ProtNLM"/>
    </source>
</evidence>
<feature type="transmembrane region" description="Helical" evidence="1">
    <location>
        <begin position="321"/>
        <end position="338"/>
    </location>
</feature>
<dbReference type="EMBL" id="PJKA01000003">
    <property type="protein sequence ID" value="PNC19817.1"/>
    <property type="molecule type" value="Genomic_DNA"/>
</dbReference>
<feature type="transmembrane region" description="Helical" evidence="1">
    <location>
        <begin position="121"/>
        <end position="143"/>
    </location>
</feature>
<organism evidence="2 3">
    <name type="scientific">Akkermansia muciniphila</name>
    <dbReference type="NCBI Taxonomy" id="239935"/>
    <lineage>
        <taxon>Bacteria</taxon>
        <taxon>Pseudomonadati</taxon>
        <taxon>Verrucomicrobiota</taxon>
        <taxon>Verrucomicrobiia</taxon>
        <taxon>Verrucomicrobiales</taxon>
        <taxon>Akkermansiaceae</taxon>
        <taxon>Akkermansia</taxon>
    </lineage>
</organism>
<evidence type="ECO:0000313" key="3">
    <source>
        <dbReference type="Proteomes" id="UP000236000"/>
    </source>
</evidence>
<feature type="transmembrane region" description="Helical" evidence="1">
    <location>
        <begin position="399"/>
        <end position="420"/>
    </location>
</feature>
<dbReference type="AlphaFoldDB" id="A0A2N8HGD3"/>
<feature type="transmembrane region" description="Helical" evidence="1">
    <location>
        <begin position="202"/>
        <end position="231"/>
    </location>
</feature>
<evidence type="ECO:0000313" key="2">
    <source>
        <dbReference type="EMBL" id="PNC19817.1"/>
    </source>
</evidence>
<dbReference type="OrthoDB" id="199017at2"/>
<sequence>MKNTDSLSRRSFWLCCLLWTAMVAVFFAPAIFGGKVLAPMDIMECLISPYATQPMENVHNHFTVDAISQYLPYNYSVAESFRQDGYMGWNPYAHNGTPIAENTMLCPGDWHHALYFFLPFWTAWDTGIILQFFIAGLGMIVFLRNRKVPAPYCLLGAAGYGFYSQFVMWIYHRWVLGTMCWAPWILWALMRNREKRIIDLPSILFIALGFRGGHLQACLFIVLLTGCVWLADWWSSPSRWNLKTLWRVSLPYLVSGIGGALLSIDVLAQTIPPLMAGVKELPFLTGITHLPSLVTVLFPTLLGVPETIDLFKLMGQDLFDLKFTGGVIFVLSVLGLFNRKAPLTAKFLMVISLVLVFTPLITYFYSRSTAVYALGASWLAAWQLHALTQEPARTVWKKIFIALGVLTLGWLLCSVLIQIFHQDLLSMLQRNLLSRLSAAETGRENWYLLRTERLLEQSCIWYPRTLALLALLWGGLWAASRIHVRARHKLLLASLVILCSLGELLLVQATWVQYADKPESAGLYKEPEWMPRLKQQVGDGSVSFYSTQGDKDYLHANHLSTFGIKLAEGYETVAPRRLHSLQDKLAHPEAAARAGISHIIVNPRHSLPQTKGWDLVENNSRYILLANPHYKGRYFAANHATGESTPVQPGRITYNQMDFTVPPGTTALDVLESYSDGWTARINGGKPVPVECTENYGITVPLAAADTPAHVLLQYRDHRQDTYYGIILVTLLLICGASLWRHMKKMPSTPH</sequence>
<feature type="transmembrane region" description="Helical" evidence="1">
    <location>
        <begin position="251"/>
        <end position="271"/>
    </location>
</feature>
<dbReference type="Proteomes" id="UP000236000">
    <property type="component" value="Unassembled WGS sequence"/>
</dbReference>
<name>A0A2N8HGD3_9BACT</name>